<reference evidence="1 2" key="1">
    <citation type="submission" date="2021-04" db="EMBL/GenBank/DDBJ databases">
        <authorList>
            <person name="Bliznina A."/>
        </authorList>
    </citation>
    <scope>NUCLEOTIDE SEQUENCE [LARGE SCALE GENOMIC DNA]</scope>
</reference>
<dbReference type="Proteomes" id="UP001158576">
    <property type="component" value="Chromosome 1"/>
</dbReference>
<evidence type="ECO:0000313" key="1">
    <source>
        <dbReference type="EMBL" id="CAG5103042.1"/>
    </source>
</evidence>
<name>A0ABN7SKC2_OIKDI</name>
<accession>A0ABN7SKC2</accession>
<gene>
    <name evidence="1" type="ORF">OKIOD_LOCUS9351</name>
</gene>
<protein>
    <submittedName>
        <fullName evidence="1">Oidioi.mRNA.OKI2018_I69.chr1.g586.t1.cds</fullName>
    </submittedName>
</protein>
<organism evidence="1 2">
    <name type="scientific">Oikopleura dioica</name>
    <name type="common">Tunicate</name>
    <dbReference type="NCBI Taxonomy" id="34765"/>
    <lineage>
        <taxon>Eukaryota</taxon>
        <taxon>Metazoa</taxon>
        <taxon>Chordata</taxon>
        <taxon>Tunicata</taxon>
        <taxon>Appendicularia</taxon>
        <taxon>Copelata</taxon>
        <taxon>Oikopleuridae</taxon>
        <taxon>Oikopleura</taxon>
    </lineage>
</organism>
<evidence type="ECO:0000313" key="2">
    <source>
        <dbReference type="Proteomes" id="UP001158576"/>
    </source>
</evidence>
<proteinExistence type="predicted"/>
<sequence>MRLSSAIFASVYAGYYQQYNSLTSEEREDRRVICDAKIEETKAAFPIANGSWNCPGLGLTRSKVKCHPTCESGFKPDWTTKPKKDGPRFLTRCGDPATVARKNLPTGTQLSCSPVDIHPCKALAAATNIEDGQLKLYETINQKRADYSLVCEDGTVNGRVRCVEGEFKAPFWNKTSWETSCVGKTTTTTTTTTTTSTTTTTTEAAPSCTNPCDGLNYCTTLVDGCAINPFRNNYLGALDATLSYRIGVDVLCDSSTTGLDDKLRNIVQMGQFVISRQPDKNTYEISHKDHNGSGHYFNSVTFDCIEGEWNSFEAVQTDNMDGFVSYSVKIDGVEVLSGTYESMYAQVSGSFRAYASDPFAYPALSYKVKNFFYQKWYS</sequence>
<dbReference type="EMBL" id="OU015566">
    <property type="protein sequence ID" value="CAG5103042.1"/>
    <property type="molecule type" value="Genomic_DNA"/>
</dbReference>
<keyword evidence="2" id="KW-1185">Reference proteome</keyword>